<dbReference type="InterPro" id="IPR017871">
    <property type="entry name" value="ABC_transporter-like_CS"/>
</dbReference>
<comment type="caution">
    <text evidence="5">The sequence shown here is derived from an EMBL/GenBank/DDBJ whole genome shotgun (WGS) entry which is preliminary data.</text>
</comment>
<evidence type="ECO:0000256" key="1">
    <source>
        <dbReference type="ARBA" id="ARBA00022448"/>
    </source>
</evidence>
<dbReference type="EMBL" id="QGKM01000079">
    <property type="protein sequence ID" value="PWQ92655.1"/>
    <property type="molecule type" value="Genomic_DNA"/>
</dbReference>
<sequence>MNIVELDQLRYRWQGQSKDILHIPELNIAQGEHVFLRGESGSGKTTLLNLLAGILTPSDGHIRLLEHDFHHASSMKRDRFRADHMGVIFQQFNLLPYLSATENVTLPCHFSARRRDKSGDTEQSAIQLLDHLQLDESLRNSMVTSLSVGQQQRVAVARALIGQPEIIIADEPTSALDTGTRDRFIELLFSKAEAQKSTIIFVSHDPHIAEHFPRVIELSEINKAL</sequence>
<dbReference type="SUPFAM" id="SSF52540">
    <property type="entry name" value="P-loop containing nucleoside triphosphate hydrolases"/>
    <property type="match status" value="1"/>
</dbReference>
<dbReference type="PANTHER" id="PTHR24220:SF611">
    <property type="entry name" value="ATP-BINDING COMPONENT OF ABC TRANSPORTER-RELATED"/>
    <property type="match status" value="1"/>
</dbReference>
<keyword evidence="2" id="KW-0547">Nucleotide-binding</keyword>
<dbReference type="InterPro" id="IPR015854">
    <property type="entry name" value="ABC_transpr_LolD-like"/>
</dbReference>
<evidence type="ECO:0000256" key="3">
    <source>
        <dbReference type="ARBA" id="ARBA00022840"/>
    </source>
</evidence>
<organism evidence="5 6">
    <name type="scientific">Leucothrix pacifica</name>
    <dbReference type="NCBI Taxonomy" id="1247513"/>
    <lineage>
        <taxon>Bacteria</taxon>
        <taxon>Pseudomonadati</taxon>
        <taxon>Pseudomonadota</taxon>
        <taxon>Gammaproteobacteria</taxon>
        <taxon>Thiotrichales</taxon>
        <taxon>Thiotrichaceae</taxon>
        <taxon>Leucothrix</taxon>
    </lineage>
</organism>
<reference evidence="5 6" key="1">
    <citation type="submission" date="2018-05" db="EMBL/GenBank/DDBJ databases">
        <title>Leucothrix arctica sp. nov., isolated from Arctic seawater.</title>
        <authorList>
            <person name="Choi A."/>
            <person name="Baek K."/>
        </authorList>
    </citation>
    <scope>NUCLEOTIDE SEQUENCE [LARGE SCALE GENOMIC DNA]</scope>
    <source>
        <strain evidence="5 6">JCM 18388</strain>
    </source>
</reference>
<dbReference type="PANTHER" id="PTHR24220">
    <property type="entry name" value="IMPORT ATP-BINDING PROTEIN"/>
    <property type="match status" value="1"/>
</dbReference>
<feature type="domain" description="ABC transporter" evidence="4">
    <location>
        <begin position="4"/>
        <end position="225"/>
    </location>
</feature>
<dbReference type="InterPro" id="IPR027417">
    <property type="entry name" value="P-loop_NTPase"/>
</dbReference>
<dbReference type="GO" id="GO:0005524">
    <property type="term" value="F:ATP binding"/>
    <property type="evidence" value="ECO:0007669"/>
    <property type="project" value="UniProtKB-KW"/>
</dbReference>
<keyword evidence="1" id="KW-0813">Transport</keyword>
<evidence type="ECO:0000313" key="5">
    <source>
        <dbReference type="EMBL" id="PWQ92655.1"/>
    </source>
</evidence>
<dbReference type="AlphaFoldDB" id="A0A317C209"/>
<keyword evidence="6" id="KW-1185">Reference proteome</keyword>
<dbReference type="InterPro" id="IPR003439">
    <property type="entry name" value="ABC_transporter-like_ATP-bd"/>
</dbReference>
<dbReference type="GO" id="GO:0016887">
    <property type="term" value="F:ATP hydrolysis activity"/>
    <property type="evidence" value="ECO:0007669"/>
    <property type="project" value="InterPro"/>
</dbReference>
<dbReference type="PROSITE" id="PS00675">
    <property type="entry name" value="SIGMA54_INTERACT_1"/>
    <property type="match status" value="1"/>
</dbReference>
<dbReference type="SMART" id="SM00382">
    <property type="entry name" value="AAA"/>
    <property type="match status" value="1"/>
</dbReference>
<gene>
    <name evidence="5" type="ORF">DKW60_20190</name>
</gene>
<proteinExistence type="predicted"/>
<dbReference type="Proteomes" id="UP000245539">
    <property type="component" value="Unassembled WGS sequence"/>
</dbReference>
<dbReference type="OrthoDB" id="9802264at2"/>
<dbReference type="Gene3D" id="3.40.50.300">
    <property type="entry name" value="P-loop containing nucleotide triphosphate hydrolases"/>
    <property type="match status" value="1"/>
</dbReference>
<evidence type="ECO:0000313" key="6">
    <source>
        <dbReference type="Proteomes" id="UP000245539"/>
    </source>
</evidence>
<dbReference type="GO" id="GO:0005886">
    <property type="term" value="C:plasma membrane"/>
    <property type="evidence" value="ECO:0007669"/>
    <property type="project" value="TreeGrafter"/>
</dbReference>
<dbReference type="RefSeq" id="WP_109839471.1">
    <property type="nucleotide sequence ID" value="NZ_QGKM01000079.1"/>
</dbReference>
<dbReference type="GO" id="GO:0022857">
    <property type="term" value="F:transmembrane transporter activity"/>
    <property type="evidence" value="ECO:0007669"/>
    <property type="project" value="TreeGrafter"/>
</dbReference>
<dbReference type="Pfam" id="PF00005">
    <property type="entry name" value="ABC_tran"/>
    <property type="match status" value="1"/>
</dbReference>
<keyword evidence="3 5" id="KW-0067">ATP-binding</keyword>
<dbReference type="InterPro" id="IPR017911">
    <property type="entry name" value="MacB-like_ATP-bd"/>
</dbReference>
<protein>
    <submittedName>
        <fullName evidence="5">Methionine ABC transporter ATP-binding protein</fullName>
    </submittedName>
</protein>
<evidence type="ECO:0000259" key="4">
    <source>
        <dbReference type="PROSITE" id="PS50893"/>
    </source>
</evidence>
<evidence type="ECO:0000256" key="2">
    <source>
        <dbReference type="ARBA" id="ARBA00022741"/>
    </source>
</evidence>
<name>A0A317C209_9GAMM</name>
<dbReference type="InterPro" id="IPR025662">
    <property type="entry name" value="Sigma_54_int_dom_ATP-bd_1"/>
</dbReference>
<dbReference type="CDD" id="cd03255">
    <property type="entry name" value="ABC_MJ0796_LolCDE_FtsE"/>
    <property type="match status" value="1"/>
</dbReference>
<accession>A0A317C209</accession>
<dbReference type="InterPro" id="IPR003593">
    <property type="entry name" value="AAA+_ATPase"/>
</dbReference>
<dbReference type="PROSITE" id="PS50893">
    <property type="entry name" value="ABC_TRANSPORTER_2"/>
    <property type="match status" value="1"/>
</dbReference>
<dbReference type="PROSITE" id="PS00211">
    <property type="entry name" value="ABC_TRANSPORTER_1"/>
    <property type="match status" value="1"/>
</dbReference>